<name>A0A5B0MGY8_PUCGR</name>
<evidence type="ECO:0000313" key="2">
    <source>
        <dbReference type="EMBL" id="KAA1076507.1"/>
    </source>
</evidence>
<organism evidence="2 3">
    <name type="scientific">Puccinia graminis f. sp. tritici</name>
    <dbReference type="NCBI Taxonomy" id="56615"/>
    <lineage>
        <taxon>Eukaryota</taxon>
        <taxon>Fungi</taxon>
        <taxon>Dikarya</taxon>
        <taxon>Basidiomycota</taxon>
        <taxon>Pucciniomycotina</taxon>
        <taxon>Pucciniomycetes</taxon>
        <taxon>Pucciniales</taxon>
        <taxon>Pucciniaceae</taxon>
        <taxon>Puccinia</taxon>
    </lineage>
</organism>
<feature type="region of interest" description="Disordered" evidence="1">
    <location>
        <begin position="1"/>
        <end position="94"/>
    </location>
</feature>
<dbReference type="AlphaFoldDB" id="A0A5B0MGY8"/>
<evidence type="ECO:0000256" key="1">
    <source>
        <dbReference type="SAM" id="MobiDB-lite"/>
    </source>
</evidence>
<accession>A0A5B0MGY8</accession>
<protein>
    <submittedName>
        <fullName evidence="2">Uncharacterized protein</fullName>
    </submittedName>
</protein>
<reference evidence="2 3" key="1">
    <citation type="submission" date="2019-05" db="EMBL/GenBank/DDBJ databases">
        <title>Emergence of the Ug99 lineage of the wheat stem rust pathogen through somatic hybridization.</title>
        <authorList>
            <person name="Li F."/>
            <person name="Upadhyaya N.M."/>
            <person name="Sperschneider J."/>
            <person name="Matny O."/>
            <person name="Nguyen-Phuc H."/>
            <person name="Mago R."/>
            <person name="Raley C."/>
            <person name="Miller M.E."/>
            <person name="Silverstein K.A.T."/>
            <person name="Henningsen E."/>
            <person name="Hirsch C.D."/>
            <person name="Visser B."/>
            <person name="Pretorius Z.A."/>
            <person name="Steffenson B.J."/>
            <person name="Schwessinger B."/>
            <person name="Dodds P.N."/>
            <person name="Figueroa M."/>
        </authorList>
    </citation>
    <scope>NUCLEOTIDE SEQUENCE [LARGE SCALE GENOMIC DNA]</scope>
    <source>
        <strain evidence="2">21-0</strain>
    </source>
</reference>
<keyword evidence="3" id="KW-1185">Reference proteome</keyword>
<sequence>MRIDPELEGLRPTPPPSVGDAPERTTPDSSPPPRLNFLRTPRPAERGPSEVPGSGHSRAVTPRPVVNNSPFAPTCTNPFPASRHFRRKYPPDPDDSALRELFPDEDEGVFNAIPAAVVESAIEGIQGRFETILSASVLPPALRRSIYAAFLSDLRDLRRHRLQVMAVFNPCLAGYPDGNGSDPAPGSGSSYLLLRRGCGAAGVGRSEASSSSSSASEPLPDSESAAEASSPSSPAASDSSSEAPFCLGIFTTSSSSSVSAVSSKDLIATAGELADHPVRAVPLVGKQLAPLRLQTPIVEQHEVALPQRIPKPTRAPPVPVANRLRPTLLQPLGRLSDKGLPPQQLLGARLHEILRRLHLPPVDPKERQQFDVHRQHRSGPEQQLVPRLVEMRSANRTVVLRHSTELSSAGLHQLLQPPLELRAAVDCDQTNRTVPREPVLLEKLTHLLRSQLHQGTRFCPSGQVVPSHHRNADLLLQIGASPLTLLATPHPVLDRTSQTWPPEPSPHSFSGLRFSPVTQVLVKTPQNLLLVDPRGDHHEWDGQTPPPKLTALQEEIGTLLPYPSLHQIRCTFRVRQVRQEVHHN</sequence>
<gene>
    <name evidence="2" type="ORF">PGT21_009573</name>
</gene>
<proteinExistence type="predicted"/>
<dbReference type="EMBL" id="VSWC01000145">
    <property type="protein sequence ID" value="KAA1076507.1"/>
    <property type="molecule type" value="Genomic_DNA"/>
</dbReference>
<evidence type="ECO:0000313" key="3">
    <source>
        <dbReference type="Proteomes" id="UP000324748"/>
    </source>
</evidence>
<comment type="caution">
    <text evidence="2">The sequence shown here is derived from an EMBL/GenBank/DDBJ whole genome shotgun (WGS) entry which is preliminary data.</text>
</comment>
<dbReference type="Proteomes" id="UP000324748">
    <property type="component" value="Unassembled WGS sequence"/>
</dbReference>
<feature type="compositionally biased region" description="Polar residues" evidence="1">
    <location>
        <begin position="66"/>
        <end position="79"/>
    </location>
</feature>
<feature type="region of interest" description="Disordered" evidence="1">
    <location>
        <begin position="204"/>
        <end position="240"/>
    </location>
</feature>
<feature type="compositionally biased region" description="Low complexity" evidence="1">
    <location>
        <begin position="206"/>
        <end position="240"/>
    </location>
</feature>